<keyword evidence="4 7" id="KW-0863">Zinc-finger</keyword>
<dbReference type="InterPro" id="IPR051059">
    <property type="entry name" value="VerF-like"/>
</dbReference>
<keyword evidence="11" id="KW-1185">Reference proteome</keyword>
<dbReference type="Gene3D" id="3.30.160.60">
    <property type="entry name" value="Classic Zinc Finger"/>
    <property type="match status" value="2"/>
</dbReference>
<organism evidence="10 11">
    <name type="scientific">Imshaugia aleurites</name>
    <dbReference type="NCBI Taxonomy" id="172621"/>
    <lineage>
        <taxon>Eukaryota</taxon>
        <taxon>Fungi</taxon>
        <taxon>Dikarya</taxon>
        <taxon>Ascomycota</taxon>
        <taxon>Pezizomycotina</taxon>
        <taxon>Lecanoromycetes</taxon>
        <taxon>OSLEUM clade</taxon>
        <taxon>Lecanoromycetidae</taxon>
        <taxon>Lecanorales</taxon>
        <taxon>Lecanorineae</taxon>
        <taxon>Parmeliaceae</taxon>
        <taxon>Imshaugia</taxon>
    </lineage>
</organism>
<evidence type="ECO:0000256" key="3">
    <source>
        <dbReference type="ARBA" id="ARBA00022737"/>
    </source>
</evidence>
<dbReference type="GO" id="GO:0005634">
    <property type="term" value="C:nucleus"/>
    <property type="evidence" value="ECO:0007669"/>
    <property type="project" value="UniProtKB-SubCell"/>
</dbReference>
<dbReference type="GO" id="GO:0000978">
    <property type="term" value="F:RNA polymerase II cis-regulatory region sequence-specific DNA binding"/>
    <property type="evidence" value="ECO:0007669"/>
    <property type="project" value="InterPro"/>
</dbReference>
<feature type="domain" description="C2H2-type" evidence="9">
    <location>
        <begin position="129"/>
        <end position="158"/>
    </location>
</feature>
<protein>
    <recommendedName>
        <fullName evidence="9">C2H2-type domain-containing protein</fullName>
    </recommendedName>
</protein>
<gene>
    <name evidence="10" type="ORF">IMSHALPRED_005359</name>
</gene>
<dbReference type="Pfam" id="PF00096">
    <property type="entry name" value="zf-C2H2"/>
    <property type="match status" value="1"/>
</dbReference>
<feature type="region of interest" description="Disordered" evidence="8">
    <location>
        <begin position="186"/>
        <end position="275"/>
    </location>
</feature>
<evidence type="ECO:0000256" key="8">
    <source>
        <dbReference type="SAM" id="MobiDB-lite"/>
    </source>
</evidence>
<feature type="compositionally biased region" description="Polar residues" evidence="8">
    <location>
        <begin position="196"/>
        <end position="212"/>
    </location>
</feature>
<proteinExistence type="predicted"/>
<evidence type="ECO:0000256" key="5">
    <source>
        <dbReference type="ARBA" id="ARBA00022833"/>
    </source>
</evidence>
<dbReference type="OrthoDB" id="6077919at2759"/>
<comment type="caution">
    <text evidence="10">The sequence shown here is derived from an EMBL/GenBank/DDBJ whole genome shotgun (WGS) entry which is preliminary data.</text>
</comment>
<keyword evidence="6" id="KW-0539">Nucleus</keyword>
<dbReference type="PANTHER" id="PTHR40626">
    <property type="entry name" value="MIP31509P"/>
    <property type="match status" value="1"/>
</dbReference>
<dbReference type="PANTHER" id="PTHR40626:SF30">
    <property type="entry name" value="FINGER DOMAIN PROTEIN, PUTATIVE (AFU_ORTHOLOGUE AFUA_4G13600)-RELATED"/>
    <property type="match status" value="1"/>
</dbReference>
<dbReference type="SUPFAM" id="SSF57667">
    <property type="entry name" value="beta-beta-alpha zinc fingers"/>
    <property type="match status" value="1"/>
</dbReference>
<dbReference type="EMBL" id="CAJPDT010000003">
    <property type="protein sequence ID" value="CAF9906806.1"/>
    <property type="molecule type" value="Genomic_DNA"/>
</dbReference>
<accession>A0A8H3EGJ6</accession>
<dbReference type="AlphaFoldDB" id="A0A8H3EGJ6"/>
<feature type="domain" description="C2H2-type" evidence="9">
    <location>
        <begin position="159"/>
        <end position="184"/>
    </location>
</feature>
<dbReference type="PROSITE" id="PS00028">
    <property type="entry name" value="ZINC_FINGER_C2H2_1"/>
    <property type="match status" value="2"/>
</dbReference>
<name>A0A8H3EGJ6_9LECA</name>
<feature type="compositionally biased region" description="Polar residues" evidence="8">
    <location>
        <begin position="32"/>
        <end position="42"/>
    </location>
</feature>
<dbReference type="GO" id="GO:0000981">
    <property type="term" value="F:DNA-binding transcription factor activity, RNA polymerase II-specific"/>
    <property type="evidence" value="ECO:0007669"/>
    <property type="project" value="InterPro"/>
</dbReference>
<keyword evidence="3" id="KW-0677">Repeat</keyword>
<evidence type="ECO:0000256" key="6">
    <source>
        <dbReference type="ARBA" id="ARBA00023242"/>
    </source>
</evidence>
<keyword evidence="5" id="KW-0862">Zinc</keyword>
<dbReference type="Proteomes" id="UP000664534">
    <property type="component" value="Unassembled WGS sequence"/>
</dbReference>
<dbReference type="GO" id="GO:0008270">
    <property type="term" value="F:zinc ion binding"/>
    <property type="evidence" value="ECO:0007669"/>
    <property type="project" value="UniProtKB-KW"/>
</dbReference>
<evidence type="ECO:0000313" key="10">
    <source>
        <dbReference type="EMBL" id="CAF9906806.1"/>
    </source>
</evidence>
<evidence type="ECO:0000256" key="7">
    <source>
        <dbReference type="PROSITE-ProRule" id="PRU00042"/>
    </source>
</evidence>
<evidence type="ECO:0000313" key="11">
    <source>
        <dbReference type="Proteomes" id="UP000664534"/>
    </source>
</evidence>
<dbReference type="SMART" id="SM00355">
    <property type="entry name" value="ZnF_C2H2"/>
    <property type="match status" value="2"/>
</dbReference>
<sequence length="417" mass="44755">MADQQLQSQLIEAAESTAIESNTAAAAALSPTGHSSASNEKTTSSKPARRRRSSSKSPANAAGKPKESPKQRQKPKTVPYRAGSGSGSGSSRGSLMTMPVGALDPMGGEITYTPTTHRISKAKKGKKVHACEYPGCNKIFTRAEHRKRHEANHNTQPAFQCTIEGCRKPFQRADLLARHMERQHNIPAEASAFRSPYSQRSTSEASTPSARGSFSGPHMGPPASAPAPSIPQPSAGTMSIGSIIEPNMHRSGEYASHPSGPGGLHELSGHAPIGTAPRSLVPDLLYGLSPSGDSPLYSSSDSCYSPLSDYLQPQQQAAALPQPYYPQEGIQRSERRSIDSCFQPISVHSPLSGAPSTPAWGQYDQTALGFAPETPSLPSHRQYEFHSPSWPSTQDVPSYEMGVPPPHQPWQWTKVNY</sequence>
<evidence type="ECO:0000256" key="2">
    <source>
        <dbReference type="ARBA" id="ARBA00022723"/>
    </source>
</evidence>
<feature type="compositionally biased region" description="Pro residues" evidence="8">
    <location>
        <begin position="219"/>
        <end position="231"/>
    </location>
</feature>
<evidence type="ECO:0000256" key="4">
    <source>
        <dbReference type="ARBA" id="ARBA00022771"/>
    </source>
</evidence>
<reference evidence="10" key="1">
    <citation type="submission" date="2021-03" db="EMBL/GenBank/DDBJ databases">
        <authorList>
            <person name="Tagirdzhanova G."/>
        </authorList>
    </citation>
    <scope>NUCLEOTIDE SEQUENCE</scope>
</reference>
<feature type="region of interest" description="Disordered" evidence="8">
    <location>
        <begin position="22"/>
        <end position="102"/>
    </location>
</feature>
<dbReference type="InterPro" id="IPR013087">
    <property type="entry name" value="Znf_C2H2_type"/>
</dbReference>
<dbReference type="GO" id="GO:0000785">
    <property type="term" value="C:chromatin"/>
    <property type="evidence" value="ECO:0007669"/>
    <property type="project" value="TreeGrafter"/>
</dbReference>
<comment type="subcellular location">
    <subcellularLocation>
        <location evidence="1">Nucleus</location>
    </subcellularLocation>
</comment>
<evidence type="ECO:0000256" key="1">
    <source>
        <dbReference type="ARBA" id="ARBA00004123"/>
    </source>
</evidence>
<keyword evidence="2" id="KW-0479">Metal-binding</keyword>
<dbReference type="InterPro" id="IPR036236">
    <property type="entry name" value="Znf_C2H2_sf"/>
</dbReference>
<dbReference type="PROSITE" id="PS50157">
    <property type="entry name" value="ZINC_FINGER_C2H2_2"/>
    <property type="match status" value="2"/>
</dbReference>
<evidence type="ECO:0000259" key="9">
    <source>
        <dbReference type="PROSITE" id="PS50157"/>
    </source>
</evidence>